<accession>A0ABS7CC30</accession>
<evidence type="ECO:0000256" key="2">
    <source>
        <dbReference type="ARBA" id="ARBA00022729"/>
    </source>
</evidence>
<gene>
    <name evidence="7" type="ORF">K0U00_31000</name>
</gene>
<keyword evidence="5" id="KW-0449">Lipoprotein</keyword>
<evidence type="ECO:0000256" key="4">
    <source>
        <dbReference type="ARBA" id="ARBA00023139"/>
    </source>
</evidence>
<dbReference type="EMBL" id="JAHZIK010001211">
    <property type="protein sequence ID" value="MBW7458478.1"/>
    <property type="molecule type" value="Genomic_DNA"/>
</dbReference>
<dbReference type="Gene3D" id="3.40.190.10">
    <property type="entry name" value="Periplasmic binding protein-like II"/>
    <property type="match status" value="2"/>
</dbReference>
<reference evidence="7 8" key="1">
    <citation type="submission" date="2021-07" db="EMBL/GenBank/DDBJ databases">
        <title>Paenibacillus radiodurans sp. nov., isolated from the southeastern edge of Tengger Desert.</title>
        <authorList>
            <person name="Zhang G."/>
        </authorList>
    </citation>
    <scope>NUCLEOTIDE SEQUENCE [LARGE SCALE GENOMIC DNA]</scope>
    <source>
        <strain evidence="7 8">CCM 7311</strain>
    </source>
</reference>
<dbReference type="InterPro" id="IPR050490">
    <property type="entry name" value="Bact_solute-bd_prot1"/>
</dbReference>
<evidence type="ECO:0000256" key="3">
    <source>
        <dbReference type="ARBA" id="ARBA00023136"/>
    </source>
</evidence>
<protein>
    <submittedName>
        <fullName evidence="7">Extracellular solute-binding protein</fullName>
    </submittedName>
</protein>
<comment type="caution">
    <text evidence="7">The sequence shown here is derived from an EMBL/GenBank/DDBJ whole genome shotgun (WGS) entry which is preliminary data.</text>
</comment>
<evidence type="ECO:0000313" key="8">
    <source>
        <dbReference type="Proteomes" id="UP001519887"/>
    </source>
</evidence>
<feature type="non-terminal residue" evidence="7">
    <location>
        <position position="1"/>
    </location>
</feature>
<proteinExistence type="predicted"/>
<feature type="region of interest" description="Disordered" evidence="6">
    <location>
        <begin position="90"/>
        <end position="112"/>
    </location>
</feature>
<name>A0ABS7CC30_9BACL</name>
<evidence type="ECO:0000256" key="6">
    <source>
        <dbReference type="SAM" id="MobiDB-lite"/>
    </source>
</evidence>
<keyword evidence="2" id="KW-0732">Signal</keyword>
<keyword evidence="8" id="KW-1185">Reference proteome</keyword>
<dbReference type="PANTHER" id="PTHR43649">
    <property type="entry name" value="ARABINOSE-BINDING PROTEIN-RELATED"/>
    <property type="match status" value="1"/>
</dbReference>
<sequence>GLGRPRKFGASLRGLFRTLGEKGGIVAYSGSRRFRVRIVQHSGAAAGKEHSKGSRAFIPIKERRRTMRKRKWVTTVLALSAMIAVAACSSNTNNGGTGENTSPANAASNADSADQTVNLTVVSQTKYAPNSVPNEYTKQTGQKFNMKWDYQAIPLSAGMDKYNVMFVSGDYPDFIPNMNQWNAVKKWAAAGYLLPIGDYIDKLPNYRKLYTDDQWQMLQEFTNVNGKVYMMPFITTTFDPMTWIYRKDVFDKAGITAFPKTTDELYEALQKIKEQNPGFIGIGVRGGVKNLEMAFGNTFRIPPDFGGSNGWTGFWHDPDFNGQLVFAPATDKQRALLAYLAKLYKAGLIQKDFATATEDQFNQNRQNGKDVIDFQWVSQIISLEKDNAAADWEYSSYFVEDQASGRTPVMFKGPDFALFGSIFSSKLVDQPDKLNRLLEYLDWSATPEGTLFNQMGVEGLTYEMKDGIPVYKEGLDRKKVLEQYGFDYYLTKNDDAQKGDPAFQLDQEAAPAFKAMETLYAQSANLTEDETNTVNSVMTGVWSEADQFATKAIMGVVDINKDDVWKDYLADLNKVGLDKAMAIYEKAMK</sequence>
<evidence type="ECO:0000256" key="1">
    <source>
        <dbReference type="ARBA" id="ARBA00022475"/>
    </source>
</evidence>
<organism evidence="7 8">
    <name type="scientific">Paenibacillus sepulcri</name>
    <dbReference type="NCBI Taxonomy" id="359917"/>
    <lineage>
        <taxon>Bacteria</taxon>
        <taxon>Bacillati</taxon>
        <taxon>Bacillota</taxon>
        <taxon>Bacilli</taxon>
        <taxon>Bacillales</taxon>
        <taxon>Paenibacillaceae</taxon>
        <taxon>Paenibacillus</taxon>
    </lineage>
</organism>
<dbReference type="SUPFAM" id="SSF53850">
    <property type="entry name" value="Periplasmic binding protein-like II"/>
    <property type="match status" value="1"/>
</dbReference>
<dbReference type="Pfam" id="PF01547">
    <property type="entry name" value="SBP_bac_1"/>
    <property type="match status" value="1"/>
</dbReference>
<dbReference type="Proteomes" id="UP001519887">
    <property type="component" value="Unassembled WGS sequence"/>
</dbReference>
<keyword evidence="3" id="KW-0472">Membrane</keyword>
<evidence type="ECO:0000256" key="5">
    <source>
        <dbReference type="ARBA" id="ARBA00023288"/>
    </source>
</evidence>
<evidence type="ECO:0000313" key="7">
    <source>
        <dbReference type="EMBL" id="MBW7458478.1"/>
    </source>
</evidence>
<dbReference type="PANTHER" id="PTHR43649:SF33">
    <property type="entry name" value="POLYGALACTURONAN_RHAMNOGALACTURONAN-BINDING PROTEIN YTCQ"/>
    <property type="match status" value="1"/>
</dbReference>
<dbReference type="InterPro" id="IPR006059">
    <property type="entry name" value="SBP"/>
</dbReference>
<keyword evidence="4" id="KW-0564">Palmitate</keyword>
<keyword evidence="1" id="KW-1003">Cell membrane</keyword>